<dbReference type="GO" id="GO:0000287">
    <property type="term" value="F:magnesium ion binding"/>
    <property type="evidence" value="ECO:0007669"/>
    <property type="project" value="InterPro"/>
</dbReference>
<feature type="domain" description="Ribose-phosphate pyrophosphokinase N-terminal" evidence="4">
    <location>
        <begin position="4"/>
        <end position="112"/>
    </location>
</feature>
<dbReference type="GO" id="GO:0002189">
    <property type="term" value="C:ribose phosphate diphosphokinase complex"/>
    <property type="evidence" value="ECO:0007669"/>
    <property type="project" value="TreeGrafter"/>
</dbReference>
<protein>
    <recommendedName>
        <fullName evidence="4">Ribose-phosphate pyrophosphokinase N-terminal domain-containing protein</fullName>
    </recommendedName>
</protein>
<keyword evidence="3" id="KW-0545">Nucleotide biosynthesis</keyword>
<dbReference type="Proteomes" id="UP001488838">
    <property type="component" value="Unassembled WGS sequence"/>
</dbReference>
<dbReference type="PANTHER" id="PTHR10210:SF118">
    <property type="entry name" value="RIBOSE-PHOSPHATE PYROPHOSPHOKINASE 1"/>
    <property type="match status" value="1"/>
</dbReference>
<keyword evidence="6" id="KW-1185">Reference proteome</keyword>
<dbReference type="SMART" id="SM01400">
    <property type="entry name" value="Pribosyltran_N"/>
    <property type="match status" value="1"/>
</dbReference>
<sequence length="205" mass="22934">MPNIKIFGGNSHQNLSQKTGDRLGLELGKVQPRRPVWKLEKVHVEKDVYIVQSGCGEINDNLMKLLIRINACKIASASLVTAVIPSFPYACQDKKDKSQAPVSAELVSNPLSQERIILSPWIYMHLKFRAFLIDQRTISMQSQLSSNRLDVDFTLIHKEREKANEVDPKVLAGGVKDRVAILVDDMADAVVQSVILLTNFSQPLE</sequence>
<dbReference type="FunFam" id="3.40.50.2020:FF:000014">
    <property type="entry name" value="Ribose-phosphate pyrophosphokinase 1"/>
    <property type="match status" value="1"/>
</dbReference>
<dbReference type="InterPro" id="IPR029099">
    <property type="entry name" value="Pribosyltran_N"/>
</dbReference>
<organism evidence="5 6">
    <name type="scientific">Myodes glareolus</name>
    <name type="common">Bank vole</name>
    <name type="synonym">Clethrionomys glareolus</name>
    <dbReference type="NCBI Taxonomy" id="447135"/>
    <lineage>
        <taxon>Eukaryota</taxon>
        <taxon>Metazoa</taxon>
        <taxon>Chordata</taxon>
        <taxon>Craniata</taxon>
        <taxon>Vertebrata</taxon>
        <taxon>Euteleostomi</taxon>
        <taxon>Mammalia</taxon>
        <taxon>Eutheria</taxon>
        <taxon>Euarchontoglires</taxon>
        <taxon>Glires</taxon>
        <taxon>Rodentia</taxon>
        <taxon>Myomorpha</taxon>
        <taxon>Muroidea</taxon>
        <taxon>Cricetidae</taxon>
        <taxon>Arvicolinae</taxon>
        <taxon>Myodes</taxon>
    </lineage>
</organism>
<dbReference type="InterPro" id="IPR005946">
    <property type="entry name" value="Rib-P_diPkinase"/>
</dbReference>
<feature type="non-terminal residue" evidence="5">
    <location>
        <position position="205"/>
    </location>
</feature>
<dbReference type="InterPro" id="IPR029057">
    <property type="entry name" value="PRTase-like"/>
</dbReference>
<dbReference type="InterPro" id="IPR000836">
    <property type="entry name" value="PRTase_dom"/>
</dbReference>
<evidence type="ECO:0000256" key="1">
    <source>
        <dbReference type="ARBA" id="ARBA00001946"/>
    </source>
</evidence>
<dbReference type="GO" id="GO:0005737">
    <property type="term" value="C:cytoplasm"/>
    <property type="evidence" value="ECO:0007669"/>
    <property type="project" value="TreeGrafter"/>
</dbReference>
<dbReference type="GO" id="GO:0004749">
    <property type="term" value="F:ribose phosphate diphosphokinase activity"/>
    <property type="evidence" value="ECO:0007669"/>
    <property type="project" value="TreeGrafter"/>
</dbReference>
<reference evidence="5 6" key="1">
    <citation type="journal article" date="2023" name="bioRxiv">
        <title>Conserved and derived expression patterns and positive selection on dental genes reveal complex evolutionary context of ever-growing rodent molars.</title>
        <authorList>
            <person name="Calamari Z.T."/>
            <person name="Song A."/>
            <person name="Cohen E."/>
            <person name="Akter M."/>
            <person name="Roy R.D."/>
            <person name="Hallikas O."/>
            <person name="Christensen M.M."/>
            <person name="Li P."/>
            <person name="Marangoni P."/>
            <person name="Jernvall J."/>
            <person name="Klein O.D."/>
        </authorList>
    </citation>
    <scope>NUCLEOTIDE SEQUENCE [LARGE SCALE GENOMIC DNA]</scope>
    <source>
        <strain evidence="5">V071</strain>
    </source>
</reference>
<dbReference type="PANTHER" id="PTHR10210">
    <property type="entry name" value="RIBOSE-PHOSPHATE DIPHOSPHOKINASE FAMILY MEMBER"/>
    <property type="match status" value="1"/>
</dbReference>
<gene>
    <name evidence="5" type="ORF">U0070_013983</name>
</gene>
<dbReference type="AlphaFoldDB" id="A0AAW0I1B5"/>
<dbReference type="CDD" id="cd06223">
    <property type="entry name" value="PRTases_typeI"/>
    <property type="match status" value="1"/>
</dbReference>
<evidence type="ECO:0000313" key="5">
    <source>
        <dbReference type="EMBL" id="KAK7808301.1"/>
    </source>
</evidence>
<dbReference type="EMBL" id="JBBHLL010000243">
    <property type="protein sequence ID" value="KAK7808301.1"/>
    <property type="molecule type" value="Genomic_DNA"/>
</dbReference>
<evidence type="ECO:0000256" key="2">
    <source>
        <dbReference type="ARBA" id="ARBA00006478"/>
    </source>
</evidence>
<evidence type="ECO:0000256" key="3">
    <source>
        <dbReference type="ARBA" id="ARBA00022727"/>
    </source>
</evidence>
<dbReference type="SUPFAM" id="SSF53271">
    <property type="entry name" value="PRTase-like"/>
    <property type="match status" value="2"/>
</dbReference>
<accession>A0AAW0I1B5</accession>
<dbReference type="GO" id="GO:0006164">
    <property type="term" value="P:purine nucleotide biosynthetic process"/>
    <property type="evidence" value="ECO:0007669"/>
    <property type="project" value="TreeGrafter"/>
</dbReference>
<name>A0AAW0I1B5_MYOGA</name>
<proteinExistence type="inferred from homology"/>
<dbReference type="GO" id="GO:0006015">
    <property type="term" value="P:5-phosphoribose 1-diphosphate biosynthetic process"/>
    <property type="evidence" value="ECO:0007669"/>
    <property type="project" value="TreeGrafter"/>
</dbReference>
<evidence type="ECO:0000313" key="6">
    <source>
        <dbReference type="Proteomes" id="UP001488838"/>
    </source>
</evidence>
<comment type="similarity">
    <text evidence="2">Belongs to the ribose-phosphate pyrophosphokinase family.</text>
</comment>
<dbReference type="GO" id="GO:0005524">
    <property type="term" value="F:ATP binding"/>
    <property type="evidence" value="ECO:0007669"/>
    <property type="project" value="TreeGrafter"/>
</dbReference>
<comment type="caution">
    <text evidence="5">The sequence shown here is derived from an EMBL/GenBank/DDBJ whole genome shotgun (WGS) entry which is preliminary data.</text>
</comment>
<evidence type="ECO:0000259" key="4">
    <source>
        <dbReference type="Pfam" id="PF13793"/>
    </source>
</evidence>
<dbReference type="Pfam" id="PF13793">
    <property type="entry name" value="Pribosyltran_N"/>
    <property type="match status" value="1"/>
</dbReference>
<comment type="cofactor">
    <cofactor evidence="1">
        <name>Mg(2+)</name>
        <dbReference type="ChEBI" id="CHEBI:18420"/>
    </cofactor>
</comment>
<dbReference type="Gene3D" id="3.40.50.2020">
    <property type="match status" value="2"/>
</dbReference>